<proteinExistence type="predicted"/>
<comment type="caution">
    <text evidence="1">The sequence shown here is derived from an EMBL/GenBank/DDBJ whole genome shotgun (WGS) entry which is preliminary data.</text>
</comment>
<keyword evidence="2" id="KW-1185">Reference proteome</keyword>
<dbReference type="Proteomes" id="UP001302120">
    <property type="component" value="Unassembled WGS sequence"/>
</dbReference>
<dbReference type="EMBL" id="JAYGHG010000016">
    <property type="protein sequence ID" value="MEA5581966.1"/>
    <property type="molecule type" value="Genomic_DNA"/>
</dbReference>
<gene>
    <name evidence="1" type="ORF">VB620_11510</name>
</gene>
<evidence type="ECO:0000313" key="1">
    <source>
        <dbReference type="EMBL" id="MEA5581966.1"/>
    </source>
</evidence>
<organism evidence="1 2">
    <name type="scientific">Nodularia harveyana UHCC-0300</name>
    <dbReference type="NCBI Taxonomy" id="2974287"/>
    <lineage>
        <taxon>Bacteria</taxon>
        <taxon>Bacillati</taxon>
        <taxon>Cyanobacteriota</taxon>
        <taxon>Cyanophyceae</taxon>
        <taxon>Nostocales</taxon>
        <taxon>Nodulariaceae</taxon>
        <taxon>Nodularia</taxon>
    </lineage>
</organism>
<protein>
    <submittedName>
        <fullName evidence="1">Uncharacterized protein</fullName>
    </submittedName>
</protein>
<evidence type="ECO:0000313" key="2">
    <source>
        <dbReference type="Proteomes" id="UP001302120"/>
    </source>
</evidence>
<accession>A0ABU5UEL5</accession>
<reference evidence="1 2" key="1">
    <citation type="submission" date="2023-12" db="EMBL/GenBank/DDBJ databases">
        <title>Baltic Sea Cyanobacteria.</title>
        <authorList>
            <person name="Delbaje E."/>
            <person name="Fewer D.P."/>
            <person name="Shishido T.K."/>
        </authorList>
    </citation>
    <scope>NUCLEOTIDE SEQUENCE [LARGE SCALE GENOMIC DNA]</scope>
    <source>
        <strain evidence="1 2">UHCC-0300</strain>
    </source>
</reference>
<sequence>MTFSQNAPGGHLPAEGFRGEVRVGEVWGEVKLGGCFRVCLG</sequence>
<name>A0ABU5UEL5_9CYAN</name>